<sequence>CHAKLHPNGRRNLAQVYRQIWKDVSKLRVLVVPSELELGPVVSSPFDAVDKMLPDRSIAPDKRIVHDQRVINEGTHKEWHPPAIQPRHEQVVLMSKKDVAGAFRLLWVDPGDVELFAGDLPWVPEEMEEGEPVDHVAMTIVYLVSSFGFSGSPGEWTVWGKATEEFLRQHCPACPRRDLSWGFESRILVDDNVLVEPMVGLRPWVASEVYELGVKTLLGEAAVNWEKDLIEGPFRTFQTVWGLDMDTATEEIHLPERRIIKGATLLNEPAFEYGNKDLTVRAVQRFRGIATGWTVIVKGLKNELKAADRFIGGDRDGGARVEPKVTDPADEEAIDEAWRDLWELFEESRWLCARPETWSAKFGAGMRELLPVRERLALPGEWEAGTVFVSSDATKTMIAAIDWTNGQVMRMPARAAAAWVQQCGDEDEVAIH</sequence>
<dbReference type="EMBL" id="CAJNJA010082191">
    <property type="protein sequence ID" value="CAE7931824.1"/>
    <property type="molecule type" value="Genomic_DNA"/>
</dbReference>
<evidence type="ECO:0000313" key="2">
    <source>
        <dbReference type="Proteomes" id="UP000601435"/>
    </source>
</evidence>
<reference evidence="1" key="1">
    <citation type="submission" date="2021-02" db="EMBL/GenBank/DDBJ databases">
        <authorList>
            <person name="Dougan E. K."/>
            <person name="Rhodes N."/>
            <person name="Thang M."/>
            <person name="Chan C."/>
        </authorList>
    </citation>
    <scope>NUCLEOTIDE SEQUENCE</scope>
</reference>
<feature type="non-terminal residue" evidence="1">
    <location>
        <position position="1"/>
    </location>
</feature>
<dbReference type="Proteomes" id="UP000601435">
    <property type="component" value="Unassembled WGS sequence"/>
</dbReference>
<evidence type="ECO:0000313" key="1">
    <source>
        <dbReference type="EMBL" id="CAE7931824.1"/>
    </source>
</evidence>
<feature type="non-terminal residue" evidence="1">
    <location>
        <position position="432"/>
    </location>
</feature>
<dbReference type="SUPFAM" id="SSF56672">
    <property type="entry name" value="DNA/RNA polymerases"/>
    <property type="match status" value="1"/>
</dbReference>
<dbReference type="AlphaFoldDB" id="A0A813BXH1"/>
<name>A0A813BXH1_9DINO</name>
<proteinExistence type="predicted"/>
<keyword evidence="2" id="KW-1185">Reference proteome</keyword>
<organism evidence="1 2">
    <name type="scientific">Symbiodinium necroappetens</name>
    <dbReference type="NCBI Taxonomy" id="1628268"/>
    <lineage>
        <taxon>Eukaryota</taxon>
        <taxon>Sar</taxon>
        <taxon>Alveolata</taxon>
        <taxon>Dinophyceae</taxon>
        <taxon>Suessiales</taxon>
        <taxon>Symbiodiniaceae</taxon>
        <taxon>Symbiodinium</taxon>
    </lineage>
</organism>
<dbReference type="OrthoDB" id="414855at2759"/>
<dbReference type="InterPro" id="IPR043502">
    <property type="entry name" value="DNA/RNA_pol_sf"/>
</dbReference>
<accession>A0A813BXH1</accession>
<gene>
    <name evidence="1" type="ORF">SNEC2469_LOCUS32449</name>
</gene>
<comment type="caution">
    <text evidence="1">The sequence shown here is derived from an EMBL/GenBank/DDBJ whole genome shotgun (WGS) entry which is preliminary data.</text>
</comment>
<protein>
    <submittedName>
        <fullName evidence="1">Uncharacterized protein</fullName>
    </submittedName>
</protein>